<comment type="subcellular location">
    <subcellularLocation>
        <location evidence="2">Nucleus</location>
    </subcellularLocation>
</comment>
<proteinExistence type="inferred from homology"/>
<gene>
    <name evidence="4" type="ORF">AQUCO_10000014v1</name>
</gene>
<dbReference type="InterPro" id="IPR010399">
    <property type="entry name" value="Tify_dom"/>
</dbReference>
<keyword evidence="5" id="KW-1185">Reference proteome</keyword>
<dbReference type="AlphaFoldDB" id="A0A2G5C5H3"/>
<feature type="domain" description="Tify" evidence="3">
    <location>
        <begin position="72"/>
        <end position="106"/>
    </location>
</feature>
<name>A0A2G5C5H3_AQUCA</name>
<dbReference type="GO" id="GO:0031347">
    <property type="term" value="P:regulation of defense response"/>
    <property type="evidence" value="ECO:0007669"/>
    <property type="project" value="UniProtKB-UniRule"/>
</dbReference>
<dbReference type="PANTHER" id="PTHR33077">
    <property type="entry name" value="PROTEIN TIFY 4A-RELATED-RELATED"/>
    <property type="match status" value="1"/>
</dbReference>
<sequence length="204" mass="22509">MSSGVTTAELNFLGGGVEIENPPKSQFQKLFDHRRTIQGIQTSISKIDPELIKTMIGSSTTPSTPTSDVKLPEKAAAPLTIFYNGTVSVFNLTPEKAEIIMKLAEEGNIMKTIAENNNNNSTDEHTKLLQKLNGDLPFARKKSLQRFLEKRKERLISVTPYAASDSKAECVVKLEGFNTFTKTDGVFNQVASPFWTVPLKQGTE</sequence>
<dbReference type="InterPro" id="IPR018467">
    <property type="entry name" value="CCT_CS"/>
</dbReference>
<keyword evidence="2" id="KW-0539">Nucleus</keyword>
<keyword evidence="2" id="KW-1184">Jasmonic acid signaling pathway</keyword>
<dbReference type="PROSITE" id="PS51320">
    <property type="entry name" value="TIFY"/>
    <property type="match status" value="1"/>
</dbReference>
<dbReference type="InterPro" id="IPR040390">
    <property type="entry name" value="TIFY/JAZ"/>
</dbReference>
<dbReference type="GO" id="GO:0005634">
    <property type="term" value="C:nucleus"/>
    <property type="evidence" value="ECO:0007669"/>
    <property type="project" value="UniProtKB-SubCell"/>
</dbReference>
<reference evidence="4 5" key="1">
    <citation type="submission" date="2017-09" db="EMBL/GenBank/DDBJ databases">
        <title>WGS assembly of Aquilegia coerulea Goldsmith.</title>
        <authorList>
            <person name="Hodges S."/>
            <person name="Kramer E."/>
            <person name="Nordborg M."/>
            <person name="Tomkins J."/>
            <person name="Borevitz J."/>
            <person name="Derieg N."/>
            <person name="Yan J."/>
            <person name="Mihaltcheva S."/>
            <person name="Hayes R.D."/>
            <person name="Rokhsar D."/>
        </authorList>
    </citation>
    <scope>NUCLEOTIDE SEQUENCE [LARGE SCALE GENOMIC DNA]</scope>
    <source>
        <strain evidence="5">cv. Goldsmith</strain>
    </source>
</reference>
<comment type="function">
    <text evidence="2">Repressor of jasmonate responses.</text>
</comment>
<dbReference type="SMART" id="SM00979">
    <property type="entry name" value="TIFY"/>
    <property type="match status" value="1"/>
</dbReference>
<dbReference type="PANTHER" id="PTHR33077:SF5">
    <property type="entry name" value="PROTEIN TIFY 9"/>
    <property type="match status" value="1"/>
</dbReference>
<protein>
    <recommendedName>
        <fullName evidence="2">Protein TIFY</fullName>
    </recommendedName>
    <alternativeName>
        <fullName evidence="2">Jasmonate ZIM domain-containing protein</fullName>
    </alternativeName>
</protein>
<dbReference type="Pfam" id="PF06200">
    <property type="entry name" value="tify"/>
    <property type="match status" value="1"/>
</dbReference>
<comment type="similarity">
    <text evidence="1 2">Belongs to the TIFY/JAZ family.</text>
</comment>
<evidence type="ECO:0000256" key="1">
    <source>
        <dbReference type="ARBA" id="ARBA00008614"/>
    </source>
</evidence>
<evidence type="ECO:0000313" key="5">
    <source>
        <dbReference type="Proteomes" id="UP000230069"/>
    </source>
</evidence>
<dbReference type="STRING" id="218851.A0A2G5C5H3"/>
<dbReference type="InParanoid" id="A0A2G5C5H3"/>
<dbReference type="Pfam" id="PF09425">
    <property type="entry name" value="Jas_motif"/>
    <property type="match status" value="1"/>
</dbReference>
<evidence type="ECO:0000313" key="4">
    <source>
        <dbReference type="EMBL" id="PIA26047.1"/>
    </source>
</evidence>
<comment type="domain">
    <text evidence="2">The jas domain is required for interaction with COI1.</text>
</comment>
<dbReference type="GO" id="GO:2000022">
    <property type="term" value="P:regulation of jasmonic acid mediated signaling pathway"/>
    <property type="evidence" value="ECO:0007669"/>
    <property type="project" value="UniProtKB-UniRule"/>
</dbReference>
<dbReference type="EMBL" id="KZ305116">
    <property type="protein sequence ID" value="PIA26047.1"/>
    <property type="molecule type" value="Genomic_DNA"/>
</dbReference>
<accession>A0A2G5C5H3</accession>
<organism evidence="4 5">
    <name type="scientific">Aquilegia coerulea</name>
    <name type="common">Rocky mountain columbine</name>
    <dbReference type="NCBI Taxonomy" id="218851"/>
    <lineage>
        <taxon>Eukaryota</taxon>
        <taxon>Viridiplantae</taxon>
        <taxon>Streptophyta</taxon>
        <taxon>Embryophyta</taxon>
        <taxon>Tracheophyta</taxon>
        <taxon>Spermatophyta</taxon>
        <taxon>Magnoliopsida</taxon>
        <taxon>Ranunculales</taxon>
        <taxon>Ranunculaceae</taxon>
        <taxon>Thalictroideae</taxon>
        <taxon>Aquilegia</taxon>
    </lineage>
</organism>
<evidence type="ECO:0000256" key="2">
    <source>
        <dbReference type="RuleBase" id="RU369065"/>
    </source>
</evidence>
<dbReference type="FunCoup" id="A0A2G5C5H3">
    <property type="interactions" value="246"/>
</dbReference>
<evidence type="ECO:0000259" key="3">
    <source>
        <dbReference type="PROSITE" id="PS51320"/>
    </source>
</evidence>
<dbReference type="GO" id="GO:0009611">
    <property type="term" value="P:response to wounding"/>
    <property type="evidence" value="ECO:0007669"/>
    <property type="project" value="UniProtKB-UniRule"/>
</dbReference>
<dbReference type="Proteomes" id="UP000230069">
    <property type="component" value="Unassembled WGS sequence"/>
</dbReference>
<dbReference type="OrthoDB" id="1914366at2759"/>